<feature type="non-terminal residue" evidence="2">
    <location>
        <position position="49"/>
    </location>
</feature>
<evidence type="ECO:0000256" key="1">
    <source>
        <dbReference type="SAM" id="MobiDB-lite"/>
    </source>
</evidence>
<name>A0A6J4K5T8_9BACT</name>
<dbReference type="EMBL" id="CADCTV010000033">
    <property type="protein sequence ID" value="CAA9296146.1"/>
    <property type="molecule type" value="Genomic_DNA"/>
</dbReference>
<protein>
    <submittedName>
        <fullName evidence="2">Uncharacterized protein</fullName>
    </submittedName>
</protein>
<proteinExistence type="predicted"/>
<evidence type="ECO:0000313" key="2">
    <source>
        <dbReference type="EMBL" id="CAA9296146.1"/>
    </source>
</evidence>
<sequence length="49" mass="5164">WPRRAGPAPFPRTTSATGRAPRAAAAGQPMPPPRRWPPAAPGRRAAARP</sequence>
<accession>A0A6J4K5T8</accession>
<organism evidence="2">
    <name type="scientific">uncultured Gemmatimonadota bacterium</name>
    <dbReference type="NCBI Taxonomy" id="203437"/>
    <lineage>
        <taxon>Bacteria</taxon>
        <taxon>Pseudomonadati</taxon>
        <taxon>Gemmatimonadota</taxon>
        <taxon>environmental samples</taxon>
    </lineage>
</organism>
<reference evidence="2" key="1">
    <citation type="submission" date="2020-02" db="EMBL/GenBank/DDBJ databases">
        <authorList>
            <person name="Meier V. D."/>
        </authorList>
    </citation>
    <scope>NUCLEOTIDE SEQUENCE</scope>
    <source>
        <strain evidence="2">AVDCRST_MAG89</strain>
    </source>
</reference>
<dbReference type="AlphaFoldDB" id="A0A6J4K5T8"/>
<feature type="compositionally biased region" description="Pro residues" evidence="1">
    <location>
        <begin position="29"/>
        <end position="40"/>
    </location>
</feature>
<feature type="region of interest" description="Disordered" evidence="1">
    <location>
        <begin position="1"/>
        <end position="49"/>
    </location>
</feature>
<feature type="non-terminal residue" evidence="2">
    <location>
        <position position="1"/>
    </location>
</feature>
<feature type="compositionally biased region" description="Low complexity" evidence="1">
    <location>
        <begin position="11"/>
        <end position="28"/>
    </location>
</feature>
<gene>
    <name evidence="2" type="ORF">AVDCRST_MAG89-144</name>
</gene>